<feature type="region of interest" description="Disordered" evidence="1">
    <location>
        <begin position="208"/>
        <end position="241"/>
    </location>
</feature>
<feature type="compositionally biased region" description="Basic and acidic residues" evidence="1">
    <location>
        <begin position="83"/>
        <end position="99"/>
    </location>
</feature>
<dbReference type="PROSITE" id="PS51318">
    <property type="entry name" value="TAT"/>
    <property type="match status" value="1"/>
</dbReference>
<feature type="region of interest" description="Disordered" evidence="1">
    <location>
        <begin position="150"/>
        <end position="187"/>
    </location>
</feature>
<dbReference type="SUPFAM" id="SSF56935">
    <property type="entry name" value="Porins"/>
    <property type="match status" value="1"/>
</dbReference>
<feature type="compositionally biased region" description="Low complexity" evidence="1">
    <location>
        <begin position="15"/>
        <end position="30"/>
    </location>
</feature>
<dbReference type="Proteomes" id="UP001181622">
    <property type="component" value="Unassembled WGS sequence"/>
</dbReference>
<proteinExistence type="predicted"/>
<dbReference type="RefSeq" id="WP_309390813.1">
    <property type="nucleotide sequence ID" value="NZ_JADBEO010000015.1"/>
</dbReference>
<dbReference type="Pfam" id="PF10082">
    <property type="entry name" value="BBP2_2"/>
    <property type="match status" value="1"/>
</dbReference>
<evidence type="ECO:0000313" key="4">
    <source>
        <dbReference type="Proteomes" id="UP001181622"/>
    </source>
</evidence>
<dbReference type="InterPro" id="IPR018759">
    <property type="entry name" value="BBP2_2"/>
</dbReference>
<sequence length="584" mass="62832">MSSRRALLAVLLLSATAAPAPATAQSSTTTDQGVRPITPASSYQPPAPRQSTSGRLEVPPMGGAATQSTGGGQSATGWQTPKRGFEAEQQRERLRRLDESTLAGGQSSLAGGDYGVDPQEPEPLAGGDYGLPVNRPSPTVTIAPSVLGDPLAAAPRGFRSSGLPRLRRLPDPSTLTAPGQIDPSDPYAPLGIRAGAFLIRPSIETAIGYDDNPDRLPKNGRTDAGTGTGGGSKPKGSAYSRLRSELDVQSDWERHALDFRGAAEVRKDFQIKDSGYEPQVNAALSGRVDVTERTQINTELRGSVAAARPGDPDTPTGIKGEEITRNAGATLGVAQRFNRLSLRLDGLVDRFTVDDTKNKDGTKNDNDYRAYNQYEVRLRGAYEVSPKLEPFAEIALDTRDYDLRRAPGDPSDPGRKLGSNGWAARGGTRFELTRLVSGEASLGYGKQTQKDPRFKAAEGLLIDGAVAWAPTALTTVRFTATSALQESSDLATAGVLSRNFVASVEHRLRRNWSVTARAGYERAEYKGSDPRARYDTTTIGLDTEYRLNRSLALTGSVERIHQDSTIRNEDYTASIIEFGLKFRR</sequence>
<keyword evidence="2" id="KW-0732">Signal</keyword>
<feature type="compositionally biased region" description="Basic and acidic residues" evidence="1">
    <location>
        <begin position="212"/>
        <end position="221"/>
    </location>
</feature>
<accession>A0ABU1DF17</accession>
<feature type="region of interest" description="Disordered" evidence="1">
    <location>
        <begin position="15"/>
        <end position="132"/>
    </location>
</feature>
<evidence type="ECO:0000256" key="2">
    <source>
        <dbReference type="SAM" id="SignalP"/>
    </source>
</evidence>
<keyword evidence="4" id="KW-1185">Reference proteome</keyword>
<dbReference type="EMBL" id="JADBEO010000015">
    <property type="protein sequence ID" value="MDR4306699.1"/>
    <property type="molecule type" value="Genomic_DNA"/>
</dbReference>
<name>A0ABU1DF17_9HYPH</name>
<protein>
    <submittedName>
        <fullName evidence="3">Outer membrane beta-barrel protein</fullName>
    </submittedName>
</protein>
<evidence type="ECO:0000313" key="3">
    <source>
        <dbReference type="EMBL" id="MDR4306699.1"/>
    </source>
</evidence>
<organism evidence="3 4">
    <name type="scientific">Chelatococcus sambhunathii</name>
    <dbReference type="NCBI Taxonomy" id="363953"/>
    <lineage>
        <taxon>Bacteria</taxon>
        <taxon>Pseudomonadati</taxon>
        <taxon>Pseudomonadota</taxon>
        <taxon>Alphaproteobacteria</taxon>
        <taxon>Hyphomicrobiales</taxon>
        <taxon>Chelatococcaceae</taxon>
        <taxon>Chelatococcus</taxon>
    </lineage>
</organism>
<evidence type="ECO:0000256" key="1">
    <source>
        <dbReference type="SAM" id="MobiDB-lite"/>
    </source>
</evidence>
<gene>
    <name evidence="3" type="ORF">IHQ68_08720</name>
</gene>
<feature type="signal peptide" evidence="2">
    <location>
        <begin position="1"/>
        <end position="24"/>
    </location>
</feature>
<comment type="caution">
    <text evidence="3">The sequence shown here is derived from an EMBL/GenBank/DDBJ whole genome shotgun (WGS) entry which is preliminary data.</text>
</comment>
<feature type="chain" id="PRO_5046235203" evidence="2">
    <location>
        <begin position="25"/>
        <end position="584"/>
    </location>
</feature>
<feature type="compositionally biased region" description="Polar residues" evidence="1">
    <location>
        <begin position="39"/>
        <end position="54"/>
    </location>
</feature>
<reference evidence="3" key="1">
    <citation type="submission" date="2020-10" db="EMBL/GenBank/DDBJ databases">
        <authorList>
            <person name="Abbas A."/>
            <person name="Razzaq R."/>
            <person name="Waqas M."/>
            <person name="Abbas N."/>
            <person name="Nielsen T.K."/>
            <person name="Hansen L.H."/>
            <person name="Hussain S."/>
            <person name="Shahid M."/>
        </authorList>
    </citation>
    <scope>NUCLEOTIDE SEQUENCE</scope>
    <source>
        <strain evidence="3">S14</strain>
    </source>
</reference>
<dbReference type="InterPro" id="IPR006311">
    <property type="entry name" value="TAT_signal"/>
</dbReference>